<dbReference type="AlphaFoldDB" id="A0AAV5AQF0"/>
<dbReference type="EMBL" id="BPWL01000012">
    <property type="protein sequence ID" value="GJJ16042.1"/>
    <property type="molecule type" value="Genomic_DNA"/>
</dbReference>
<dbReference type="Proteomes" id="UP001050691">
    <property type="component" value="Unassembled WGS sequence"/>
</dbReference>
<dbReference type="InterPro" id="IPR036047">
    <property type="entry name" value="F-box-like_dom_sf"/>
</dbReference>
<comment type="caution">
    <text evidence="2">The sequence shown here is derived from an EMBL/GenBank/DDBJ whole genome shotgun (WGS) entry which is preliminary data.</text>
</comment>
<proteinExistence type="predicted"/>
<dbReference type="SUPFAM" id="SSF81383">
    <property type="entry name" value="F-box domain"/>
    <property type="match status" value="1"/>
</dbReference>
<sequence>MTRGIPTSSSMFVATTAWQMSKTWKRLMHALFVGLCIRLGPSHAQINPRMTSKGDSTKQFEVIRSTIKNAIDEAIGVHTKVETLSNVHDWGLNSKEERELFEELFDNYAQVITNHLIQLKMRRNQLAAINKLPIEVFRFIISLIDLPTHRVQYSHLSYTWVCRRWRSALIEDPNFWTSVHLRHNSSERVLNPFVNEYLQRSNSAKLNFTLTIKNIQPKLTSKLEEDVIAKNSHRIRNFWLNINQSNLIRPLFLNKDFSSLRALNYTGGSAGFAALLPVLVASDQLGTLQCTLGTNFPINGMNNLKLVLGRIRHLSLDIHTPELFEFVLESIHNSDNLIDLKLIQQDMHDLGGLDPPLQTILPKLLFLLVNNSSVLENFQTPKLSALEVECSIFIQFMEYPIFKEINFSSVEYLYLLDTTNRRGLHSIFGLDECLHSGGSLFTTRPSGFTKDTLLLEDFEAIFHFKDIVSDDECRRDYFNFTFSSDEISDRVLELAFSAILPRLPNLKELYLLSFNLTREVNTPMDGILANIPKVEKLIIQKGGKLKDFILLLTDSFICPRLKHLSYTTMFWPREEDIKQYAEDIGKALVECIQSRYKIHGDVLKFIALGNCPALPDSCLEELKSLGTTVVAEKQ</sequence>
<accession>A0AAV5AQF0</accession>
<dbReference type="InterPro" id="IPR001810">
    <property type="entry name" value="F-box_dom"/>
</dbReference>
<protein>
    <recommendedName>
        <fullName evidence="1">F-box domain-containing protein</fullName>
    </recommendedName>
</protein>
<dbReference type="PROSITE" id="PS50181">
    <property type="entry name" value="FBOX"/>
    <property type="match status" value="1"/>
</dbReference>
<evidence type="ECO:0000259" key="1">
    <source>
        <dbReference type="PROSITE" id="PS50181"/>
    </source>
</evidence>
<gene>
    <name evidence="2" type="ORF">Clacol_010321</name>
</gene>
<reference evidence="2" key="1">
    <citation type="submission" date="2021-10" db="EMBL/GenBank/DDBJ databases">
        <title>De novo Genome Assembly of Clathrus columnatus (Basidiomycota, Fungi) Using Illumina and Nanopore Sequence Data.</title>
        <authorList>
            <person name="Ogiso-Tanaka E."/>
            <person name="Itagaki H."/>
            <person name="Hosoya T."/>
            <person name="Hosaka K."/>
        </authorList>
    </citation>
    <scope>NUCLEOTIDE SEQUENCE</scope>
    <source>
        <strain evidence="2">MO-923</strain>
    </source>
</reference>
<feature type="domain" description="F-box" evidence="1">
    <location>
        <begin position="126"/>
        <end position="179"/>
    </location>
</feature>
<evidence type="ECO:0000313" key="3">
    <source>
        <dbReference type="Proteomes" id="UP001050691"/>
    </source>
</evidence>
<evidence type="ECO:0000313" key="2">
    <source>
        <dbReference type="EMBL" id="GJJ16042.1"/>
    </source>
</evidence>
<name>A0AAV5AQF0_9AGAM</name>
<organism evidence="2 3">
    <name type="scientific">Clathrus columnatus</name>
    <dbReference type="NCBI Taxonomy" id="1419009"/>
    <lineage>
        <taxon>Eukaryota</taxon>
        <taxon>Fungi</taxon>
        <taxon>Dikarya</taxon>
        <taxon>Basidiomycota</taxon>
        <taxon>Agaricomycotina</taxon>
        <taxon>Agaricomycetes</taxon>
        <taxon>Phallomycetidae</taxon>
        <taxon>Phallales</taxon>
        <taxon>Clathraceae</taxon>
        <taxon>Clathrus</taxon>
    </lineage>
</organism>
<keyword evidence="3" id="KW-1185">Reference proteome</keyword>